<dbReference type="InterPro" id="IPR035965">
    <property type="entry name" value="PAS-like_dom_sf"/>
</dbReference>
<evidence type="ECO:0000259" key="2">
    <source>
        <dbReference type="PROSITE" id="PS50113"/>
    </source>
</evidence>
<organism evidence="4 5">
    <name type="scientific">Pseudothauera nasutitermitis</name>
    <dbReference type="NCBI Taxonomy" id="2565930"/>
    <lineage>
        <taxon>Bacteria</taxon>
        <taxon>Pseudomonadati</taxon>
        <taxon>Pseudomonadota</taxon>
        <taxon>Betaproteobacteria</taxon>
        <taxon>Rhodocyclales</taxon>
        <taxon>Zoogloeaceae</taxon>
        <taxon>Pseudothauera</taxon>
    </lineage>
</organism>
<feature type="transmembrane region" description="Helical" evidence="1">
    <location>
        <begin position="308"/>
        <end position="327"/>
    </location>
</feature>
<dbReference type="InterPro" id="IPR000700">
    <property type="entry name" value="PAS-assoc_C"/>
</dbReference>
<feature type="transmembrane region" description="Helical" evidence="1">
    <location>
        <begin position="26"/>
        <end position="44"/>
    </location>
</feature>
<reference evidence="4 5" key="1">
    <citation type="submission" date="2019-04" db="EMBL/GenBank/DDBJ databases">
        <title>Azoarcus nasutitermitis sp. nov. isolated from termite nest.</title>
        <authorList>
            <person name="Lin S.-Y."/>
            <person name="Hameed A."/>
            <person name="Hsu Y.-H."/>
            <person name="Young C.-C."/>
        </authorList>
    </citation>
    <scope>NUCLEOTIDE SEQUENCE [LARGE SCALE GENOMIC DNA]</scope>
    <source>
        <strain evidence="4 5">CC-YHH838</strain>
    </source>
</reference>
<dbReference type="GO" id="GO:0003824">
    <property type="term" value="F:catalytic activity"/>
    <property type="evidence" value="ECO:0007669"/>
    <property type="project" value="UniProtKB-ARBA"/>
</dbReference>
<proteinExistence type="predicted"/>
<dbReference type="FunFam" id="3.30.70.270:FF:000001">
    <property type="entry name" value="Diguanylate cyclase domain protein"/>
    <property type="match status" value="1"/>
</dbReference>
<evidence type="ECO:0000256" key="1">
    <source>
        <dbReference type="SAM" id="Phobius"/>
    </source>
</evidence>
<dbReference type="NCBIfam" id="TIGR00229">
    <property type="entry name" value="sensory_box"/>
    <property type="match status" value="2"/>
</dbReference>
<dbReference type="SUPFAM" id="SSF55785">
    <property type="entry name" value="PYP-like sensor domain (PAS domain)"/>
    <property type="match status" value="3"/>
</dbReference>
<dbReference type="PROSITE" id="PS50113">
    <property type="entry name" value="PAC"/>
    <property type="match status" value="1"/>
</dbReference>
<dbReference type="SMART" id="SM00091">
    <property type="entry name" value="PAS"/>
    <property type="match status" value="2"/>
</dbReference>
<dbReference type="Gene3D" id="3.30.70.270">
    <property type="match status" value="1"/>
</dbReference>
<dbReference type="InterPro" id="IPR000014">
    <property type="entry name" value="PAS"/>
</dbReference>
<dbReference type="SUPFAM" id="SSF55073">
    <property type="entry name" value="Nucleotide cyclase"/>
    <property type="match status" value="1"/>
</dbReference>
<keyword evidence="5" id="KW-1185">Reference proteome</keyword>
<dbReference type="CDD" id="cd12915">
    <property type="entry name" value="PDC2_DGC_like"/>
    <property type="match status" value="1"/>
</dbReference>
<dbReference type="Proteomes" id="UP000308430">
    <property type="component" value="Unassembled WGS sequence"/>
</dbReference>
<dbReference type="CDD" id="cd00130">
    <property type="entry name" value="PAS"/>
    <property type="match status" value="2"/>
</dbReference>
<evidence type="ECO:0000259" key="3">
    <source>
        <dbReference type="PROSITE" id="PS50887"/>
    </source>
</evidence>
<name>A0A4S4AR79_9RHOO</name>
<dbReference type="PROSITE" id="PS50887">
    <property type="entry name" value="GGDEF"/>
    <property type="match status" value="1"/>
</dbReference>
<dbReference type="InterPro" id="IPR013655">
    <property type="entry name" value="PAS_fold_3"/>
</dbReference>
<dbReference type="CDD" id="cd12914">
    <property type="entry name" value="PDC1_DGC_like"/>
    <property type="match status" value="1"/>
</dbReference>
<dbReference type="OrthoDB" id="9813903at2"/>
<dbReference type="CDD" id="cd01949">
    <property type="entry name" value="GGDEF"/>
    <property type="match status" value="1"/>
</dbReference>
<dbReference type="InterPro" id="IPR000160">
    <property type="entry name" value="GGDEF_dom"/>
</dbReference>
<dbReference type="InterPro" id="IPR029787">
    <property type="entry name" value="Nucleotide_cyclase"/>
</dbReference>
<dbReference type="EMBL" id="SSOC01000007">
    <property type="protein sequence ID" value="THF62303.1"/>
    <property type="molecule type" value="Genomic_DNA"/>
</dbReference>
<accession>A0A4S4AR79</accession>
<evidence type="ECO:0000313" key="4">
    <source>
        <dbReference type="EMBL" id="THF62303.1"/>
    </source>
</evidence>
<dbReference type="NCBIfam" id="TIGR00254">
    <property type="entry name" value="GGDEF"/>
    <property type="match status" value="1"/>
</dbReference>
<dbReference type="InterPro" id="IPR043128">
    <property type="entry name" value="Rev_trsase/Diguanyl_cyclase"/>
</dbReference>
<sequence>MPLHHAASFATNKLRSVLAHITPRSLAVMAVLVLAFLVYWAMLLDSQHKQLAHSEEQARLRATQMSATLAVQVETLVTGLEHLARSLAAEYASSPTSYFKRSVHTALTVFPPGSITQIAVADGDGRIVYSNLAPSQGQSSVSIADREHFRVHRDRAADPRLFISHPVLGRVSGLWTIQFSYPILDPRGAFAGAVVLSVAPDYISGYFREVFATDTDVAMLLHGDGTYLARSATQSRVLGSRVPPEREFLRAPQARSGEYFITAPVDGVLRYYAWHRVREYPLVVSVGLSQEQALASVRANLRDSLRRNVIGTLLVLGASFWIVLLFARLRHDRQLLAEGEERFKLALEGGNLGAWDWNIRSGRLIFDERWCRMLGYRSGMLEAELETVRRLAHPDDWVKIQAALNTHLYGRSELFEIEHRARHRDGHWIWVHARGRVTHRSAEGQPLRMAGTQADISQRVAETLLRRALLDNTGAEIFLATPGRDIRFSNQRAIETFSPDGRSLDGRSMRAIHCDDGAYADFQLHYTALRAGKSIRTEYRLRTASGEPRWFSIHGTLLDPNQTDGDVIWTMIDVTERKQAEEALGAARGRLSQIIEHFPGGILVENEDGRVVVANQALCDLFASVPTPAASLVGQEHVALRRLFPREVLDIVLSNETTSPSETLLADGRNIRATRIPIRHGTQGVDRLWIVHDVTEQRRHEQVLEQLASTDALTGLANRHTFLERLEIELARIARGGLGGMVAMLDLDHFKRVNDRYGHAAGDAVLAHLAGILRRVLRREDMAARLGGEEFALLLPGADPAGAAALSERLRAALEQSHIETLRGDIRITTSIGLTSLAGDAKTLLARADAALYRAKNSGRNRVVMASDEDVPA</sequence>
<dbReference type="RefSeq" id="WP_136349725.1">
    <property type="nucleotide sequence ID" value="NZ_SSOC01000007.1"/>
</dbReference>
<dbReference type="InterPro" id="IPR001610">
    <property type="entry name" value="PAC"/>
</dbReference>
<comment type="caution">
    <text evidence="4">The sequence shown here is derived from an EMBL/GenBank/DDBJ whole genome shotgun (WGS) entry which is preliminary data.</text>
</comment>
<dbReference type="PANTHER" id="PTHR44757:SF2">
    <property type="entry name" value="BIOFILM ARCHITECTURE MAINTENANCE PROTEIN MBAA"/>
    <property type="match status" value="1"/>
</dbReference>
<dbReference type="Pfam" id="PF08447">
    <property type="entry name" value="PAS_3"/>
    <property type="match status" value="1"/>
</dbReference>
<dbReference type="Pfam" id="PF08448">
    <property type="entry name" value="PAS_4"/>
    <property type="match status" value="1"/>
</dbReference>
<dbReference type="PANTHER" id="PTHR44757">
    <property type="entry name" value="DIGUANYLATE CYCLASE DGCP"/>
    <property type="match status" value="1"/>
</dbReference>
<dbReference type="AlphaFoldDB" id="A0A4S4AR79"/>
<dbReference type="SMART" id="SM00267">
    <property type="entry name" value="GGDEF"/>
    <property type="match status" value="1"/>
</dbReference>
<dbReference type="Pfam" id="PF00990">
    <property type="entry name" value="GGDEF"/>
    <property type="match status" value="1"/>
</dbReference>
<feature type="domain" description="GGDEF" evidence="3">
    <location>
        <begin position="738"/>
        <end position="868"/>
    </location>
</feature>
<dbReference type="InterPro" id="IPR052155">
    <property type="entry name" value="Biofilm_reg_signaling"/>
</dbReference>
<dbReference type="Gene3D" id="3.30.450.20">
    <property type="entry name" value="PAS domain"/>
    <property type="match status" value="5"/>
</dbReference>
<evidence type="ECO:0000313" key="5">
    <source>
        <dbReference type="Proteomes" id="UP000308430"/>
    </source>
</evidence>
<keyword evidence="1" id="KW-0472">Membrane</keyword>
<dbReference type="SMART" id="SM00086">
    <property type="entry name" value="PAC"/>
    <property type="match status" value="2"/>
</dbReference>
<protein>
    <submittedName>
        <fullName evidence="4">Diguanylate cyclase</fullName>
    </submittedName>
</protein>
<feature type="domain" description="PAC" evidence="2">
    <location>
        <begin position="535"/>
        <end position="586"/>
    </location>
</feature>
<dbReference type="Pfam" id="PF13426">
    <property type="entry name" value="PAS_9"/>
    <property type="match status" value="1"/>
</dbReference>
<keyword evidence="1" id="KW-0812">Transmembrane</keyword>
<gene>
    <name evidence="4" type="ORF">E6C76_18440</name>
</gene>
<keyword evidence="1" id="KW-1133">Transmembrane helix</keyword>
<dbReference type="InterPro" id="IPR013656">
    <property type="entry name" value="PAS_4"/>
</dbReference>